<dbReference type="PANTHER" id="PTHR48090:SF7">
    <property type="entry name" value="RFBJ PROTEIN"/>
    <property type="match status" value="1"/>
</dbReference>
<dbReference type="SUPFAM" id="SSF53448">
    <property type="entry name" value="Nucleotide-diphospho-sugar transferases"/>
    <property type="match status" value="1"/>
</dbReference>
<accession>A0A382KIT5</accession>
<evidence type="ECO:0000313" key="2">
    <source>
        <dbReference type="EMBL" id="SVC24370.1"/>
    </source>
</evidence>
<dbReference type="AlphaFoldDB" id="A0A382KIT5"/>
<name>A0A382KIT5_9ZZZZ</name>
<reference evidence="2" key="1">
    <citation type="submission" date="2018-05" db="EMBL/GenBank/DDBJ databases">
        <authorList>
            <person name="Lanie J.A."/>
            <person name="Ng W.-L."/>
            <person name="Kazmierczak K.M."/>
            <person name="Andrzejewski T.M."/>
            <person name="Davidsen T.M."/>
            <person name="Wayne K.J."/>
            <person name="Tettelin H."/>
            <person name="Glass J.I."/>
            <person name="Rusch D."/>
            <person name="Podicherti R."/>
            <person name="Tsui H.-C.T."/>
            <person name="Winkler M.E."/>
        </authorList>
    </citation>
    <scope>NUCLEOTIDE SEQUENCE</scope>
</reference>
<feature type="non-terminal residue" evidence="2">
    <location>
        <position position="226"/>
    </location>
</feature>
<dbReference type="InterPro" id="IPR050256">
    <property type="entry name" value="Glycosyltransferase_2"/>
</dbReference>
<dbReference type="CDD" id="cd04179">
    <property type="entry name" value="DPM_DPG-synthase_like"/>
    <property type="match status" value="1"/>
</dbReference>
<evidence type="ECO:0000259" key="1">
    <source>
        <dbReference type="Pfam" id="PF00535"/>
    </source>
</evidence>
<dbReference type="PANTHER" id="PTHR48090">
    <property type="entry name" value="UNDECAPRENYL-PHOSPHATE 4-DEOXY-4-FORMAMIDO-L-ARABINOSE TRANSFERASE-RELATED"/>
    <property type="match status" value="1"/>
</dbReference>
<protein>
    <recommendedName>
        <fullName evidence="1">Glycosyltransferase 2-like domain-containing protein</fullName>
    </recommendedName>
</protein>
<dbReference type="InterPro" id="IPR029044">
    <property type="entry name" value="Nucleotide-diphossugar_trans"/>
</dbReference>
<gene>
    <name evidence="2" type="ORF">METZ01_LOCUS277224</name>
</gene>
<organism evidence="2">
    <name type="scientific">marine metagenome</name>
    <dbReference type="NCBI Taxonomy" id="408172"/>
    <lineage>
        <taxon>unclassified sequences</taxon>
        <taxon>metagenomes</taxon>
        <taxon>ecological metagenomes</taxon>
    </lineage>
</organism>
<dbReference type="Gene3D" id="3.90.550.10">
    <property type="entry name" value="Spore Coat Polysaccharide Biosynthesis Protein SpsA, Chain A"/>
    <property type="match status" value="1"/>
</dbReference>
<dbReference type="Pfam" id="PF00535">
    <property type="entry name" value="Glycos_transf_2"/>
    <property type="match status" value="1"/>
</dbReference>
<dbReference type="EMBL" id="UINC01080952">
    <property type="protein sequence ID" value="SVC24370.1"/>
    <property type="molecule type" value="Genomic_DNA"/>
</dbReference>
<feature type="domain" description="Glycosyltransferase 2-like" evidence="1">
    <location>
        <begin position="4"/>
        <end position="172"/>
    </location>
</feature>
<dbReference type="InterPro" id="IPR001173">
    <property type="entry name" value="Glyco_trans_2-like"/>
</dbReference>
<proteinExistence type="predicted"/>
<sequence>MKLSIIVPVFNEINYIEEFTNNLKNTFINENAEYIFINDGSNDGSEKWLESYIKKQPEQNNKFVNLTKNTGKGNALHEGIKICTGDYILFQDSDLELDTKDSLEMYQILKRDKTIKCVFGSRYLTGKLKSNKNYFNEFVGRINSLIFNILFFQSLSDVHCGAKIISREVIKKTNLTIKDFGFEIDLASQVAKNGFDIFEYGISYFARSFAEGKKITWIDGLKTYYY</sequence>